<evidence type="ECO:0000313" key="7">
    <source>
        <dbReference type="EMBL" id="MBE6059446.1"/>
    </source>
</evidence>
<dbReference type="InterPro" id="IPR050624">
    <property type="entry name" value="HTH-type_Tx_Regulator"/>
</dbReference>
<accession>A0A084JCV3</accession>
<organism evidence="6 8">
    <name type="scientific">Clostridium sulfidigenes</name>
    <dbReference type="NCBI Taxonomy" id="318464"/>
    <lineage>
        <taxon>Bacteria</taxon>
        <taxon>Bacillati</taxon>
        <taxon>Bacillota</taxon>
        <taxon>Clostridia</taxon>
        <taxon>Eubacteriales</taxon>
        <taxon>Clostridiaceae</taxon>
        <taxon>Clostridium</taxon>
    </lineage>
</organism>
<dbReference type="PANTHER" id="PTHR43479:SF11">
    <property type="entry name" value="ACREF_ENVCD OPERON REPRESSOR-RELATED"/>
    <property type="match status" value="1"/>
</dbReference>
<name>A0A084JCV3_9CLOT</name>
<proteinExistence type="predicted"/>
<dbReference type="InterPro" id="IPR023772">
    <property type="entry name" value="DNA-bd_HTH_TetR-type_CS"/>
</dbReference>
<gene>
    <name evidence="7" type="ORF">E7215_04645</name>
    <name evidence="6" type="ORF">IO99_07855</name>
</gene>
<dbReference type="SUPFAM" id="SSF48498">
    <property type="entry name" value="Tetracyclin repressor-like, C-terminal domain"/>
    <property type="match status" value="1"/>
</dbReference>
<protein>
    <submittedName>
        <fullName evidence="6">TetR family transcriptional regulator</fullName>
    </submittedName>
    <submittedName>
        <fullName evidence="7">TetR/AcrR family transcriptional regulator</fullName>
    </submittedName>
</protein>
<evidence type="ECO:0000259" key="5">
    <source>
        <dbReference type="PROSITE" id="PS50977"/>
    </source>
</evidence>
<dbReference type="EMBL" id="JPMD01000017">
    <property type="protein sequence ID" value="KEZ86787.1"/>
    <property type="molecule type" value="Genomic_DNA"/>
</dbReference>
<dbReference type="RefSeq" id="WP_035132024.1">
    <property type="nucleotide sequence ID" value="NZ_JBQHQR010000003.1"/>
</dbReference>
<reference evidence="6 8" key="1">
    <citation type="submission" date="2014-07" db="EMBL/GenBank/DDBJ databases">
        <title>Draft genome of Clostridium sulfidigenes 113A isolated from sediments associated with methane hydrate from Krishna Godavari basin.</title>
        <authorList>
            <person name="Honkalas V.S."/>
            <person name="Dabir A.P."/>
            <person name="Arora P."/>
            <person name="Dhakephalkar P.K."/>
        </authorList>
    </citation>
    <scope>NUCLEOTIDE SEQUENCE [LARGE SCALE GENOMIC DNA]</scope>
    <source>
        <strain evidence="6 8">113A</strain>
    </source>
</reference>
<dbReference type="GO" id="GO:0003677">
    <property type="term" value="F:DNA binding"/>
    <property type="evidence" value="ECO:0007669"/>
    <property type="project" value="UniProtKB-UniRule"/>
</dbReference>
<dbReference type="Pfam" id="PF00440">
    <property type="entry name" value="TetR_N"/>
    <property type="match status" value="1"/>
</dbReference>
<dbReference type="FunFam" id="1.10.10.60:FF:000141">
    <property type="entry name" value="TetR family transcriptional regulator"/>
    <property type="match status" value="1"/>
</dbReference>
<dbReference type="Proteomes" id="UP000768462">
    <property type="component" value="Unassembled WGS sequence"/>
</dbReference>
<reference evidence="7" key="2">
    <citation type="submission" date="2019-04" db="EMBL/GenBank/DDBJ databases">
        <title>Evolution of Biomass-Degrading Anaerobic Consortia Revealed by Metagenomics.</title>
        <authorList>
            <person name="Peng X."/>
        </authorList>
    </citation>
    <scope>NUCLEOTIDE SEQUENCE</scope>
    <source>
        <strain evidence="7">SIG254</strain>
    </source>
</reference>
<dbReference type="AlphaFoldDB" id="A0A084JCV3"/>
<keyword evidence="2 4" id="KW-0238">DNA-binding</keyword>
<evidence type="ECO:0000256" key="1">
    <source>
        <dbReference type="ARBA" id="ARBA00023015"/>
    </source>
</evidence>
<dbReference type="eggNOG" id="COG1309">
    <property type="taxonomic scope" value="Bacteria"/>
</dbReference>
<dbReference type="InterPro" id="IPR001647">
    <property type="entry name" value="HTH_TetR"/>
</dbReference>
<keyword evidence="1" id="KW-0805">Transcription regulation</keyword>
<feature type="DNA-binding region" description="H-T-H motif" evidence="4">
    <location>
        <begin position="25"/>
        <end position="44"/>
    </location>
</feature>
<dbReference type="Gene3D" id="1.10.10.60">
    <property type="entry name" value="Homeodomain-like"/>
    <property type="match status" value="1"/>
</dbReference>
<dbReference type="Proteomes" id="UP000028542">
    <property type="component" value="Unassembled WGS sequence"/>
</dbReference>
<dbReference type="STRING" id="318464.IO99_07855"/>
<evidence type="ECO:0000256" key="3">
    <source>
        <dbReference type="ARBA" id="ARBA00023163"/>
    </source>
</evidence>
<dbReference type="PANTHER" id="PTHR43479">
    <property type="entry name" value="ACREF/ENVCD OPERON REPRESSOR-RELATED"/>
    <property type="match status" value="1"/>
</dbReference>
<evidence type="ECO:0000256" key="2">
    <source>
        <dbReference type="ARBA" id="ARBA00023125"/>
    </source>
</evidence>
<dbReference type="PROSITE" id="PS01081">
    <property type="entry name" value="HTH_TETR_1"/>
    <property type="match status" value="1"/>
</dbReference>
<dbReference type="GO" id="GO:0045892">
    <property type="term" value="P:negative regulation of DNA-templated transcription"/>
    <property type="evidence" value="ECO:0007669"/>
    <property type="project" value="UniProtKB-ARBA"/>
</dbReference>
<dbReference type="InterPro" id="IPR036271">
    <property type="entry name" value="Tet_transcr_reg_TetR-rel_C_sf"/>
</dbReference>
<evidence type="ECO:0000313" key="8">
    <source>
        <dbReference type="Proteomes" id="UP000028542"/>
    </source>
</evidence>
<evidence type="ECO:0000256" key="4">
    <source>
        <dbReference type="PROSITE-ProRule" id="PRU00335"/>
    </source>
</evidence>
<dbReference type="SUPFAM" id="SSF46689">
    <property type="entry name" value="Homeodomain-like"/>
    <property type="match status" value="1"/>
</dbReference>
<dbReference type="PRINTS" id="PR00455">
    <property type="entry name" value="HTHTETR"/>
</dbReference>
<dbReference type="EMBL" id="SVCM01000053">
    <property type="protein sequence ID" value="MBE6059446.1"/>
    <property type="molecule type" value="Genomic_DNA"/>
</dbReference>
<keyword evidence="3" id="KW-0804">Transcription</keyword>
<dbReference type="Gene3D" id="1.10.357.10">
    <property type="entry name" value="Tetracycline Repressor, domain 2"/>
    <property type="match status" value="1"/>
</dbReference>
<dbReference type="InterPro" id="IPR009057">
    <property type="entry name" value="Homeodomain-like_sf"/>
</dbReference>
<feature type="domain" description="HTH tetR-type" evidence="5">
    <location>
        <begin position="2"/>
        <end position="62"/>
    </location>
</feature>
<sequence length="189" mass="22065">MNKTRKIIFEAAIKVFSSNGYESATMDEVASEAGVAKGTLYYHFKSKEELFYFVVQTGIDLINSEVEESIKEISDPIERLKESARVQLKYVYINKDLFRVIMSQVWGQKERHEEIREQVMNLINMNSKFLEGITKSRNISDEDSDILSYCFIGVLFSSALYEIINNDNYNHDEVVEKFMDYINYDIRLS</sequence>
<dbReference type="PROSITE" id="PS50977">
    <property type="entry name" value="HTH_TETR_2"/>
    <property type="match status" value="1"/>
</dbReference>
<keyword evidence="8" id="KW-1185">Reference proteome</keyword>
<comment type="caution">
    <text evidence="6">The sequence shown here is derived from an EMBL/GenBank/DDBJ whole genome shotgun (WGS) entry which is preliminary data.</text>
</comment>
<evidence type="ECO:0000313" key="6">
    <source>
        <dbReference type="EMBL" id="KEZ86787.1"/>
    </source>
</evidence>